<dbReference type="Proteomes" id="UP000307702">
    <property type="component" value="Unassembled WGS sequence"/>
</dbReference>
<dbReference type="Gene3D" id="1.10.287.470">
    <property type="entry name" value="Helix hairpin bin"/>
    <property type="match status" value="1"/>
</dbReference>
<reference evidence="5 6" key="1">
    <citation type="submission" date="2019-05" db="EMBL/GenBank/DDBJ databases">
        <title>Colwellia ponticola sp. nov., isolated from seawater.</title>
        <authorList>
            <person name="Yoon J.-H."/>
        </authorList>
    </citation>
    <scope>NUCLEOTIDE SEQUENCE [LARGE SCALE GENOMIC DNA]</scope>
    <source>
        <strain evidence="5 6">OISW-25</strain>
    </source>
</reference>
<dbReference type="InterPro" id="IPR058624">
    <property type="entry name" value="MdtA-like_HH"/>
</dbReference>
<protein>
    <submittedName>
        <fullName evidence="5">Efflux RND transporter periplasmic adaptor subunit</fullName>
    </submittedName>
</protein>
<evidence type="ECO:0000313" key="6">
    <source>
        <dbReference type="Proteomes" id="UP000307702"/>
    </source>
</evidence>
<dbReference type="AlphaFoldDB" id="A0A8H2JLP4"/>
<evidence type="ECO:0000256" key="2">
    <source>
        <dbReference type="SAM" id="Coils"/>
    </source>
</evidence>
<dbReference type="EMBL" id="SZVP01000008">
    <property type="protein sequence ID" value="TMM45062.1"/>
    <property type="molecule type" value="Genomic_DNA"/>
</dbReference>
<dbReference type="OrthoDB" id="2110899at2"/>
<dbReference type="GO" id="GO:1990281">
    <property type="term" value="C:efflux pump complex"/>
    <property type="evidence" value="ECO:0007669"/>
    <property type="project" value="TreeGrafter"/>
</dbReference>
<keyword evidence="3" id="KW-0732">Signal</keyword>
<comment type="similarity">
    <text evidence="1">Belongs to the membrane fusion protein (MFP) (TC 8.A.1) family.</text>
</comment>
<gene>
    <name evidence="5" type="ORF">FCS21_09835</name>
</gene>
<dbReference type="Pfam" id="PF25876">
    <property type="entry name" value="HH_MFP_RND"/>
    <property type="match status" value="1"/>
</dbReference>
<sequence length="370" mass="40736">MRAFLYIFTACFITLILSSCNEPAKEVSQAIRPIMWKKVDISPFEQIRTLSGIVDPVEATKLSFEVQGKIQQIKVNLGEKVVKGQELARLDQRNFSLGLQSAQAQYQQAEATLVDARNTHQRYEKLLNQGVVSQSGFDNAKATFDASKSAADVAQAQLDIARKNLQDSILLSPYDGIITKRLFEPSQQISAGESLFEIEGNHGLEVHVMVPETLIRELRKFSIIPITFPVLPELTMQGKITEIGTRAEFANAFPVTVVLQGDNPQLRAGMTAEVAFSFAGTGRTGHKGDVFRIPATALSAGLAQKAYVFVYQPDTQQLIKTEVQTENIFNNEIFISAGLKPGDIIATAGVAFLRDGQQVSLIDNSIQRFN</sequence>
<feature type="chain" id="PRO_5034499963" evidence="3">
    <location>
        <begin position="25"/>
        <end position="370"/>
    </location>
</feature>
<dbReference type="NCBIfam" id="TIGR01730">
    <property type="entry name" value="RND_mfp"/>
    <property type="match status" value="1"/>
</dbReference>
<dbReference type="PROSITE" id="PS51257">
    <property type="entry name" value="PROKAR_LIPOPROTEIN"/>
    <property type="match status" value="1"/>
</dbReference>
<dbReference type="InterPro" id="IPR006143">
    <property type="entry name" value="RND_pump_MFP"/>
</dbReference>
<comment type="caution">
    <text evidence="5">The sequence shown here is derived from an EMBL/GenBank/DDBJ whole genome shotgun (WGS) entry which is preliminary data.</text>
</comment>
<dbReference type="PANTHER" id="PTHR30469">
    <property type="entry name" value="MULTIDRUG RESISTANCE PROTEIN MDTA"/>
    <property type="match status" value="1"/>
</dbReference>
<dbReference type="Gene3D" id="2.40.50.100">
    <property type="match status" value="1"/>
</dbReference>
<keyword evidence="6" id="KW-1185">Reference proteome</keyword>
<evidence type="ECO:0000256" key="3">
    <source>
        <dbReference type="SAM" id="SignalP"/>
    </source>
</evidence>
<dbReference type="Gene3D" id="2.40.420.20">
    <property type="match status" value="1"/>
</dbReference>
<feature type="coiled-coil region" evidence="2">
    <location>
        <begin position="99"/>
        <end position="126"/>
    </location>
</feature>
<evidence type="ECO:0000313" key="5">
    <source>
        <dbReference type="EMBL" id="TMM45062.1"/>
    </source>
</evidence>
<dbReference type="RefSeq" id="WP_138622886.1">
    <property type="nucleotide sequence ID" value="NZ_SZVP01000008.1"/>
</dbReference>
<dbReference type="SUPFAM" id="SSF111369">
    <property type="entry name" value="HlyD-like secretion proteins"/>
    <property type="match status" value="1"/>
</dbReference>
<dbReference type="Gene3D" id="2.40.30.170">
    <property type="match status" value="1"/>
</dbReference>
<name>A0A8H2JLP4_9GAMM</name>
<evidence type="ECO:0000259" key="4">
    <source>
        <dbReference type="Pfam" id="PF25876"/>
    </source>
</evidence>
<feature type="domain" description="Multidrug resistance protein MdtA-like alpha-helical hairpin" evidence="4">
    <location>
        <begin position="99"/>
        <end position="166"/>
    </location>
</feature>
<feature type="signal peptide" evidence="3">
    <location>
        <begin position="1"/>
        <end position="24"/>
    </location>
</feature>
<keyword evidence="2" id="KW-0175">Coiled coil</keyword>
<accession>A0A8H2JLP4</accession>
<proteinExistence type="inferred from homology"/>
<dbReference type="PANTHER" id="PTHR30469:SF20">
    <property type="entry name" value="EFFLUX RND TRANSPORTER PERIPLASMIC ADAPTOR SUBUNIT"/>
    <property type="match status" value="1"/>
</dbReference>
<organism evidence="5 6">
    <name type="scientific">Colwellia ponticola</name>
    <dbReference type="NCBI Taxonomy" id="2304625"/>
    <lineage>
        <taxon>Bacteria</taxon>
        <taxon>Pseudomonadati</taxon>
        <taxon>Pseudomonadota</taxon>
        <taxon>Gammaproteobacteria</taxon>
        <taxon>Alteromonadales</taxon>
        <taxon>Colwelliaceae</taxon>
        <taxon>Colwellia</taxon>
    </lineage>
</organism>
<dbReference type="GO" id="GO:0015562">
    <property type="term" value="F:efflux transmembrane transporter activity"/>
    <property type="evidence" value="ECO:0007669"/>
    <property type="project" value="TreeGrafter"/>
</dbReference>
<evidence type="ECO:0000256" key="1">
    <source>
        <dbReference type="ARBA" id="ARBA00009477"/>
    </source>
</evidence>